<evidence type="ECO:0000313" key="4">
    <source>
        <dbReference type="Proteomes" id="UP000231267"/>
    </source>
</evidence>
<dbReference type="InterPro" id="IPR001509">
    <property type="entry name" value="Epimerase_deHydtase"/>
</dbReference>
<dbReference type="SUPFAM" id="SSF51735">
    <property type="entry name" value="NAD(P)-binding Rossmann-fold domains"/>
    <property type="match status" value="1"/>
</dbReference>
<dbReference type="EMBL" id="PFGP01000006">
    <property type="protein sequence ID" value="PIW67008.1"/>
    <property type="molecule type" value="Genomic_DNA"/>
</dbReference>
<evidence type="ECO:0000313" key="3">
    <source>
        <dbReference type="EMBL" id="PIW67008.1"/>
    </source>
</evidence>
<sequence length="326" mass="36838">MLSGKRIFITGATGFIGSKLSGKLVEKNQVYALVRPESLVKTDDLRQQGIKIVTGDLLDVESYAAALDEMDYVFHLAALFKTEAPKLKLYRHNVFAVEKLLEVCRGKNIKKIIFFSTAYVAGRNEKEGITEDEPLPERFKNWYEWSKAEAEKRVLYFYKKYNLPVIIVRPVIVYGHGSFYGFYDAIRLIYKKKLWAAPGDGKNTIHLVHVDDVVNAAAYLAQSENTSGEVFHIADDYPVACDELIAMICSGLGIKPPRFKIPRAIVKIIGALPGSKYIFGGASKELLDYFLYSQSYSNGKLKSRGFVFKNPSAHQPLMRILENFRL</sequence>
<accession>A0A2J0LGM0</accession>
<dbReference type="Gene3D" id="3.40.50.720">
    <property type="entry name" value="NAD(P)-binding Rossmann-like Domain"/>
    <property type="match status" value="1"/>
</dbReference>
<organism evidence="3 4">
    <name type="scientific">Candidatus Taenaricola geysiri</name>
    <dbReference type="NCBI Taxonomy" id="1974752"/>
    <lineage>
        <taxon>Bacteria</taxon>
        <taxon>Pseudomonadati</taxon>
        <taxon>Candidatus Omnitrophota</taxon>
        <taxon>Candidatus Taenaricola</taxon>
    </lineage>
</organism>
<dbReference type="Pfam" id="PF01370">
    <property type="entry name" value="Epimerase"/>
    <property type="match status" value="1"/>
</dbReference>
<dbReference type="InterPro" id="IPR036291">
    <property type="entry name" value="NAD(P)-bd_dom_sf"/>
</dbReference>
<name>A0A2J0LGM0_9BACT</name>
<comment type="caution">
    <text evidence="3">The sequence shown here is derived from an EMBL/GenBank/DDBJ whole genome shotgun (WGS) entry which is preliminary data.</text>
</comment>
<comment type="similarity">
    <text evidence="1">Belongs to the NAD(P)-dependent epimerase/dehydratase family.</text>
</comment>
<evidence type="ECO:0000259" key="2">
    <source>
        <dbReference type="Pfam" id="PF01370"/>
    </source>
</evidence>
<protein>
    <recommendedName>
        <fullName evidence="2">NAD-dependent epimerase/dehydratase domain-containing protein</fullName>
    </recommendedName>
</protein>
<reference evidence="3 4" key="1">
    <citation type="submission" date="2017-09" db="EMBL/GenBank/DDBJ databases">
        <title>Depth-based differentiation of microbial function through sediment-hosted aquifers and enrichment of novel symbionts in the deep terrestrial subsurface.</title>
        <authorList>
            <person name="Probst A.J."/>
            <person name="Ladd B."/>
            <person name="Jarett J.K."/>
            <person name="Geller-Mcgrath D.E."/>
            <person name="Sieber C.M."/>
            <person name="Emerson J.B."/>
            <person name="Anantharaman K."/>
            <person name="Thomas B.C."/>
            <person name="Malmstrom R."/>
            <person name="Stieglmeier M."/>
            <person name="Klingl A."/>
            <person name="Woyke T."/>
            <person name="Ryan C.M."/>
            <person name="Banfield J.F."/>
        </authorList>
    </citation>
    <scope>NUCLEOTIDE SEQUENCE [LARGE SCALE GENOMIC DNA]</scope>
    <source>
        <strain evidence="3">CG12_big_fil_rev_8_21_14_0_65_43_15</strain>
    </source>
</reference>
<dbReference type="Proteomes" id="UP000231267">
    <property type="component" value="Unassembled WGS sequence"/>
</dbReference>
<proteinExistence type="inferred from homology"/>
<dbReference type="PANTHER" id="PTHR43000">
    <property type="entry name" value="DTDP-D-GLUCOSE 4,6-DEHYDRATASE-RELATED"/>
    <property type="match status" value="1"/>
</dbReference>
<evidence type="ECO:0000256" key="1">
    <source>
        <dbReference type="ARBA" id="ARBA00007637"/>
    </source>
</evidence>
<feature type="domain" description="NAD-dependent epimerase/dehydratase" evidence="2">
    <location>
        <begin position="7"/>
        <end position="234"/>
    </location>
</feature>
<gene>
    <name evidence="3" type="ORF">COW11_00245</name>
</gene>
<dbReference type="AlphaFoldDB" id="A0A2J0LGM0"/>